<keyword evidence="5" id="KW-0479">Metal-binding</keyword>
<evidence type="ECO:0000256" key="2">
    <source>
        <dbReference type="ARBA" id="ARBA00022722"/>
    </source>
</evidence>
<dbReference type="GO" id="GO:0005743">
    <property type="term" value="C:mitochondrial inner membrane"/>
    <property type="evidence" value="ECO:0007669"/>
    <property type="project" value="TreeGrafter"/>
</dbReference>
<dbReference type="SUPFAM" id="SSF54060">
    <property type="entry name" value="His-Me finger endonucleases"/>
    <property type="match status" value="1"/>
</dbReference>
<dbReference type="InterPro" id="IPR040255">
    <property type="entry name" value="Non-specific_endonuclease"/>
</dbReference>
<dbReference type="GO" id="GO:0004521">
    <property type="term" value="F:RNA endonuclease activity"/>
    <property type="evidence" value="ECO:0007669"/>
    <property type="project" value="TreeGrafter"/>
</dbReference>
<dbReference type="Pfam" id="PF01223">
    <property type="entry name" value="Endonuclease_NS"/>
    <property type="match status" value="1"/>
</dbReference>
<keyword evidence="6" id="KW-0732">Signal</keyword>
<name>A0A0K8TPS5_TABBR</name>
<reference evidence="9" key="1">
    <citation type="journal article" date="2015" name="Insect Biochem. Mol. Biol.">
        <title>An insight into the sialome of the horse fly, Tabanus bromius.</title>
        <authorList>
            <person name="Ribeiro J.M."/>
            <person name="Kazimirova M."/>
            <person name="Takac P."/>
            <person name="Andersen J.F."/>
            <person name="Francischetti I.M."/>
        </authorList>
    </citation>
    <scope>NUCLEOTIDE SEQUENCE</scope>
</reference>
<sequence length="386" mass="42480">FLIVVALQSWYVCSTSGQCTLDIRTDLPSNDPVFLNSKGELWIPDGPSLTWKKGESTLILCPGGRNKFNNTADVVKTISCDGKNKLQVDGKAYNKNTTTCSNAVSGDVQVTKTACAKRGSMVDIGFDGKKQGFKKSFDVCFDFDKGVPIYTRHTIRGIATPFAASDAGRPPFKPTGIGKHVDPTTSYTQKYQVDRFTKILGDAKLAQKYLNATSYLARGHLTPDHDGIFKTHQSATYFYMNVAPEWQGINGGNWVRLENAARAKATSLKDDLEVYTGIYGVAQLKGKGKKAVDLYLEDGSKIPVPKFYWKILKYKDSGIGFATINNPFEENIKPICKDICAENGWSAPTFQTATKGYTICCTVADLIKAIPDVPQDIKVKKVLNFK</sequence>
<dbReference type="PANTHER" id="PTHR13966:SF17">
    <property type="entry name" value="ENDONUCLEASE-RELATED"/>
    <property type="match status" value="1"/>
</dbReference>
<keyword evidence="3" id="KW-0255">Endonuclease</keyword>
<feature type="non-terminal residue" evidence="9">
    <location>
        <position position="1"/>
    </location>
</feature>
<feature type="active site" description="Proton acceptor" evidence="4">
    <location>
        <position position="220"/>
    </location>
</feature>
<feature type="binding site" evidence="5">
    <location>
        <position position="250"/>
    </location>
    <ligand>
        <name>Mg(2+)</name>
        <dbReference type="ChEBI" id="CHEBI:18420"/>
        <note>catalytic</note>
    </ligand>
</feature>
<evidence type="ECO:0000259" key="7">
    <source>
        <dbReference type="SMART" id="SM00477"/>
    </source>
</evidence>
<evidence type="ECO:0000256" key="1">
    <source>
        <dbReference type="ARBA" id="ARBA00010052"/>
    </source>
</evidence>
<evidence type="ECO:0000256" key="3">
    <source>
        <dbReference type="ARBA" id="ARBA00022759"/>
    </source>
</evidence>
<feature type="signal peptide" evidence="6">
    <location>
        <begin position="1"/>
        <end position="17"/>
    </location>
</feature>
<dbReference type="GO" id="GO:0046872">
    <property type="term" value="F:metal ion binding"/>
    <property type="evidence" value="ECO:0007669"/>
    <property type="project" value="UniProtKB-KW"/>
</dbReference>
<dbReference type="SMART" id="SM00892">
    <property type="entry name" value="Endonuclease_NS"/>
    <property type="match status" value="1"/>
</dbReference>
<evidence type="ECO:0000256" key="6">
    <source>
        <dbReference type="SAM" id="SignalP"/>
    </source>
</evidence>
<dbReference type="InterPro" id="IPR020821">
    <property type="entry name" value="ENPP1-3/EXOG-like_nuc-like"/>
</dbReference>
<evidence type="ECO:0000256" key="5">
    <source>
        <dbReference type="PIRSR" id="PIRSR640255-2"/>
    </source>
</evidence>
<keyword evidence="2" id="KW-0540">Nuclease</keyword>
<keyword evidence="3" id="KW-0378">Hydrolase</keyword>
<dbReference type="InterPro" id="IPR044925">
    <property type="entry name" value="His-Me_finger_sf"/>
</dbReference>
<evidence type="ECO:0000256" key="4">
    <source>
        <dbReference type="PIRSR" id="PIRSR640255-1"/>
    </source>
</evidence>
<dbReference type="InterPro" id="IPR044929">
    <property type="entry name" value="DNA/RNA_non-sp_Endonuclease_sf"/>
</dbReference>
<feature type="domain" description="DNA/RNA non-specific endonuclease/pyrophosphatase/phosphodiesterase" evidence="8">
    <location>
        <begin position="133"/>
        <end position="366"/>
    </location>
</feature>
<dbReference type="GO" id="GO:0006309">
    <property type="term" value="P:apoptotic DNA fragmentation"/>
    <property type="evidence" value="ECO:0007669"/>
    <property type="project" value="TreeGrafter"/>
</dbReference>
<evidence type="ECO:0000259" key="8">
    <source>
        <dbReference type="SMART" id="SM00892"/>
    </source>
</evidence>
<dbReference type="GO" id="GO:0000014">
    <property type="term" value="F:single-stranded DNA endodeoxyribonuclease activity"/>
    <property type="evidence" value="ECO:0007669"/>
    <property type="project" value="TreeGrafter"/>
</dbReference>
<organism evidence="9">
    <name type="scientific">Tabanus bromius</name>
    <name type="common">Band-eyed brown horse fly</name>
    <dbReference type="NCBI Taxonomy" id="304241"/>
    <lineage>
        <taxon>Eukaryota</taxon>
        <taxon>Metazoa</taxon>
        <taxon>Ecdysozoa</taxon>
        <taxon>Arthropoda</taxon>
        <taxon>Hexapoda</taxon>
        <taxon>Insecta</taxon>
        <taxon>Pterygota</taxon>
        <taxon>Neoptera</taxon>
        <taxon>Endopterygota</taxon>
        <taxon>Diptera</taxon>
        <taxon>Brachycera</taxon>
        <taxon>Tabanomorpha</taxon>
        <taxon>Tabanoidea</taxon>
        <taxon>Tabanidae</taxon>
        <taxon>Tabanus</taxon>
    </lineage>
</organism>
<feature type="chain" id="PRO_5005520167" evidence="6">
    <location>
        <begin position="18"/>
        <end position="386"/>
    </location>
</feature>
<proteinExistence type="evidence at transcript level"/>
<dbReference type="InterPro" id="IPR001604">
    <property type="entry name" value="Endo_G_ENPP1-like_dom"/>
</dbReference>
<dbReference type="GO" id="GO:0003676">
    <property type="term" value="F:nucleic acid binding"/>
    <property type="evidence" value="ECO:0007669"/>
    <property type="project" value="InterPro"/>
</dbReference>
<accession>A0A0K8TPS5</accession>
<dbReference type="Gene3D" id="3.40.570.10">
    <property type="entry name" value="Extracellular Endonuclease, subunit A"/>
    <property type="match status" value="1"/>
</dbReference>
<dbReference type="SMART" id="SM00477">
    <property type="entry name" value="NUC"/>
    <property type="match status" value="1"/>
</dbReference>
<dbReference type="EMBL" id="GDAI01001224">
    <property type="protein sequence ID" value="JAI16379.1"/>
    <property type="molecule type" value="mRNA"/>
</dbReference>
<protein>
    <submittedName>
        <fullName evidence="9">Putative deoxyribonuclease i deoxyribonuclease i</fullName>
    </submittedName>
</protein>
<dbReference type="GO" id="GO:0005634">
    <property type="term" value="C:nucleus"/>
    <property type="evidence" value="ECO:0007669"/>
    <property type="project" value="TreeGrafter"/>
</dbReference>
<dbReference type="PANTHER" id="PTHR13966">
    <property type="entry name" value="ENDONUCLEASE RELATED"/>
    <property type="match status" value="1"/>
</dbReference>
<evidence type="ECO:0000313" key="9">
    <source>
        <dbReference type="EMBL" id="JAI16379.1"/>
    </source>
</evidence>
<feature type="domain" description="ENPP1-3/EXOG-like endonuclease/phosphodiesterase" evidence="7">
    <location>
        <begin position="134"/>
        <end position="342"/>
    </location>
</feature>
<dbReference type="AlphaFoldDB" id="A0A0K8TPS5"/>
<comment type="similarity">
    <text evidence="1">Belongs to the DNA/RNA non-specific endonuclease family.</text>
</comment>